<dbReference type="Proteomes" id="UP001063698">
    <property type="component" value="Chromosome"/>
</dbReference>
<evidence type="ECO:0000256" key="6">
    <source>
        <dbReference type="ARBA" id="ARBA00022723"/>
    </source>
</evidence>
<evidence type="ECO:0000313" key="12">
    <source>
        <dbReference type="Proteomes" id="UP001063698"/>
    </source>
</evidence>
<organism evidence="11 12">
    <name type="scientific">Ignicoccus pacificus DSM 13166</name>
    <dbReference type="NCBI Taxonomy" id="940294"/>
    <lineage>
        <taxon>Archaea</taxon>
        <taxon>Thermoproteota</taxon>
        <taxon>Thermoprotei</taxon>
        <taxon>Desulfurococcales</taxon>
        <taxon>Desulfurococcaceae</taxon>
        <taxon>Ignicoccus</taxon>
    </lineage>
</organism>
<dbReference type="Gene3D" id="3.40.50.11840">
    <property type="entry name" value="Diphthamide synthesis DPH1/DPH2 domain 1"/>
    <property type="match status" value="1"/>
</dbReference>
<keyword evidence="12" id="KW-1185">Reference proteome</keyword>
<dbReference type="PANTHER" id="PTHR10762">
    <property type="entry name" value="DIPHTHAMIDE BIOSYNTHESIS PROTEIN"/>
    <property type="match status" value="1"/>
</dbReference>
<dbReference type="NCBIfam" id="TIGR00322">
    <property type="entry name" value="diphth2_R"/>
    <property type="match status" value="1"/>
</dbReference>
<keyword evidence="8 10" id="KW-0411">Iron-sulfur</keyword>
<dbReference type="EMBL" id="CP006868">
    <property type="protein sequence ID" value="UXD21278.1"/>
    <property type="molecule type" value="Genomic_DNA"/>
</dbReference>
<dbReference type="Gene3D" id="3.40.50.11860">
    <property type="entry name" value="Diphthamide synthesis DPH1/DPH2 domain 3"/>
    <property type="match status" value="1"/>
</dbReference>
<dbReference type="GO" id="GO:0046872">
    <property type="term" value="F:metal ion binding"/>
    <property type="evidence" value="ECO:0007669"/>
    <property type="project" value="UniProtKB-KW"/>
</dbReference>
<keyword evidence="6 10" id="KW-0479">Metal-binding</keyword>
<sequence>MYYEVDKERIEKFLKEVKPSSVLVEAPPGLWREADEVCKMLKEKGIDCIRSAIPVFGACLVFEHFAGDAVIHLGHYPYPWWRPRKPTLFLEASWKGKVNWGPLVDVLSGKVLLASPAQHVKQLYELKDILKRKGIEANLAKGFVEGLILGCDYSGLKEGYDHYVIVAGGVFHALGAALYLGRKIIKFDPYTSKVEEVDPYPVLKKRMWKVSEAIEGKKVAIIDGIEGQSRPQLLESLKREAERNGFEVKVFKASILTRDFMIGILEEVDFAVTLSCPRLALDDFGDLHKPVLAPGEARAAFRRDLERYSFPW</sequence>
<comment type="cofactor">
    <cofactor evidence="1 10">
        <name>[4Fe-4S] cluster</name>
        <dbReference type="ChEBI" id="CHEBI:49883"/>
    </cofactor>
</comment>
<keyword evidence="5 10" id="KW-0949">S-adenosyl-L-methionine</keyword>
<comment type="function">
    <text evidence="10">Catalyzes the first step of diphthamide biosynthesis, i.e. the transfer of the 3-amino-3-carboxypropyl group from S-adenosyl-L-methionine (SAM) to the C2 position of the imidazole ring of the target histidine residue in translation elongation factor 2 (EF-2).</text>
</comment>
<comment type="catalytic activity">
    <reaction evidence="9 10">
        <text>L-histidyl-[translation elongation factor 2] + S-adenosyl-L-methionine = 2-[(3S)-amino-3-carboxypropyl]-L-histidyl-[translation elongation factor 2] + S-methyl-5'-thioadenosine + H(+)</text>
        <dbReference type="Rhea" id="RHEA:36783"/>
        <dbReference type="Rhea" id="RHEA-COMP:9748"/>
        <dbReference type="Rhea" id="RHEA-COMP:9749"/>
        <dbReference type="ChEBI" id="CHEBI:15378"/>
        <dbReference type="ChEBI" id="CHEBI:17509"/>
        <dbReference type="ChEBI" id="CHEBI:29979"/>
        <dbReference type="ChEBI" id="CHEBI:59789"/>
        <dbReference type="ChEBI" id="CHEBI:73995"/>
        <dbReference type="EC" id="2.5.1.108"/>
    </reaction>
</comment>
<dbReference type="InterPro" id="IPR042265">
    <property type="entry name" value="DPH1/DPH2_3"/>
</dbReference>
<dbReference type="InterPro" id="IPR035435">
    <property type="entry name" value="DPH1/DPH2_euk_archaea"/>
</dbReference>
<dbReference type="InterPro" id="IPR016435">
    <property type="entry name" value="DPH1/DPH2"/>
</dbReference>
<dbReference type="Pfam" id="PF01866">
    <property type="entry name" value="Diphthamide_syn"/>
    <property type="match status" value="1"/>
</dbReference>
<keyword evidence="10" id="KW-0004">4Fe-4S</keyword>
<accession>A0A977K950</accession>
<gene>
    <name evidence="11" type="ORF">IPA_02170</name>
</gene>
<dbReference type="EC" id="2.5.1.108" evidence="3 10"/>
<evidence type="ECO:0000256" key="4">
    <source>
        <dbReference type="ARBA" id="ARBA00022679"/>
    </source>
</evidence>
<dbReference type="PANTHER" id="PTHR10762:SF1">
    <property type="entry name" value="2-(3-AMINO-3-CARBOXYPROPYL)HISTIDINE SYNTHASE SUBUNIT 1"/>
    <property type="match status" value="1"/>
</dbReference>
<dbReference type="InterPro" id="IPR022428">
    <property type="entry name" value="Dph2_arc"/>
</dbReference>
<dbReference type="KEGG" id="ipc:IPA_02170"/>
<evidence type="ECO:0000256" key="5">
    <source>
        <dbReference type="ARBA" id="ARBA00022691"/>
    </source>
</evidence>
<evidence type="ECO:0000256" key="9">
    <source>
        <dbReference type="ARBA" id="ARBA00048403"/>
    </source>
</evidence>
<name>A0A977K950_9CREN</name>
<evidence type="ECO:0000256" key="3">
    <source>
        <dbReference type="ARBA" id="ARBA00012221"/>
    </source>
</evidence>
<evidence type="ECO:0000256" key="1">
    <source>
        <dbReference type="ARBA" id="ARBA00001966"/>
    </source>
</evidence>
<dbReference type="PIRSF" id="PIRSF004967">
    <property type="entry name" value="DPH1"/>
    <property type="match status" value="1"/>
</dbReference>
<dbReference type="InterPro" id="IPR042264">
    <property type="entry name" value="DPH1/DPH2_2"/>
</dbReference>
<comment type="pathway">
    <text evidence="2 10">Protein modification; peptidyl-diphthamide biosynthesis.</text>
</comment>
<dbReference type="GO" id="GO:0017183">
    <property type="term" value="P:protein histidyl modification to diphthamide"/>
    <property type="evidence" value="ECO:0007669"/>
    <property type="project" value="UniProtKB-UniRule"/>
</dbReference>
<reference evidence="11" key="1">
    <citation type="submission" date="2013-11" db="EMBL/GenBank/DDBJ databases">
        <title>Comparative genomics of Ignicoccus.</title>
        <authorList>
            <person name="Podar M."/>
        </authorList>
    </citation>
    <scope>NUCLEOTIDE SEQUENCE</scope>
    <source>
        <strain evidence="11">DSM 13166</strain>
    </source>
</reference>
<evidence type="ECO:0000256" key="2">
    <source>
        <dbReference type="ARBA" id="ARBA00005156"/>
    </source>
</evidence>
<comment type="similarity">
    <text evidence="10">Belongs to the DPH1/DPH2 family.</text>
</comment>
<evidence type="ECO:0000256" key="10">
    <source>
        <dbReference type="PIRNR" id="PIRNR004967"/>
    </source>
</evidence>
<keyword evidence="7 10" id="KW-0408">Iron</keyword>
<dbReference type="GO" id="GO:0051539">
    <property type="term" value="F:4 iron, 4 sulfur cluster binding"/>
    <property type="evidence" value="ECO:0007669"/>
    <property type="project" value="UniProtKB-UniRule"/>
</dbReference>
<evidence type="ECO:0000313" key="11">
    <source>
        <dbReference type="EMBL" id="UXD21278.1"/>
    </source>
</evidence>
<dbReference type="NCBIfam" id="TIGR03682">
    <property type="entry name" value="arCOG04112"/>
    <property type="match status" value="1"/>
</dbReference>
<keyword evidence="4 10" id="KW-0808">Transferase</keyword>
<proteinExistence type="inferred from homology"/>
<evidence type="ECO:0000256" key="7">
    <source>
        <dbReference type="ARBA" id="ARBA00023004"/>
    </source>
</evidence>
<dbReference type="InterPro" id="IPR042263">
    <property type="entry name" value="DPH1/DPH2_1"/>
</dbReference>
<dbReference type="AlphaFoldDB" id="A0A977K950"/>
<evidence type="ECO:0000256" key="8">
    <source>
        <dbReference type="ARBA" id="ARBA00023014"/>
    </source>
</evidence>
<dbReference type="GO" id="GO:0090560">
    <property type="term" value="F:2-(3-amino-3-carboxypropyl)histidine synthase activity"/>
    <property type="evidence" value="ECO:0007669"/>
    <property type="project" value="UniProtKB-UniRule"/>
</dbReference>
<dbReference type="Gene3D" id="3.40.50.11850">
    <property type="entry name" value="Diphthamide synthesis DPH1/DPH2 domain 2"/>
    <property type="match status" value="1"/>
</dbReference>
<protein>
    <recommendedName>
        <fullName evidence="3 10">2-(3-amino-3-carboxypropyl)histidine synthase</fullName>
        <ecNumber evidence="3 10">2.5.1.108</ecNumber>
    </recommendedName>
</protein>